<evidence type="ECO:0000256" key="3">
    <source>
        <dbReference type="ARBA" id="ARBA00022530"/>
    </source>
</evidence>
<dbReference type="PRINTS" id="PR00007">
    <property type="entry name" value="COMPLEMNTC1Q"/>
</dbReference>
<keyword evidence="7" id="KW-1133">Transmembrane helix</keyword>
<evidence type="ECO:0000256" key="5">
    <source>
        <dbReference type="ARBA" id="ARBA00023119"/>
    </source>
</evidence>
<dbReference type="PANTHER" id="PTHR15427">
    <property type="entry name" value="EMILIN ELASTIN MICROFIBRIL INTERFACE-LOCATED PROTEIN ELASTIN MICROFIBRIL INTERFACER"/>
    <property type="match status" value="1"/>
</dbReference>
<dbReference type="Proteomes" id="UP001152803">
    <property type="component" value="Unassembled WGS sequence"/>
</dbReference>
<dbReference type="PANTHER" id="PTHR15427:SF29">
    <property type="entry name" value="COMPLEMENT C1Q SUBCOMPONENT SUBUNIT C"/>
    <property type="match status" value="1"/>
</dbReference>
<dbReference type="OrthoDB" id="8964326at2759"/>
<gene>
    <name evidence="9" type="ORF">COCON_G00076380</name>
</gene>
<comment type="caution">
    <text evidence="9">The sequence shown here is derived from an EMBL/GenBank/DDBJ whole genome shotgun (WGS) entry which is preliminary data.</text>
</comment>
<dbReference type="SMART" id="SM00110">
    <property type="entry name" value="C1Q"/>
    <property type="match status" value="2"/>
</dbReference>
<evidence type="ECO:0000313" key="9">
    <source>
        <dbReference type="EMBL" id="KAJ8275886.1"/>
    </source>
</evidence>
<dbReference type="FunFam" id="2.60.120.40:FF:000001">
    <property type="entry name" value="Complement C1q B chain"/>
    <property type="match status" value="1"/>
</dbReference>
<feature type="region of interest" description="Disordered" evidence="6">
    <location>
        <begin position="141"/>
        <end position="191"/>
    </location>
</feature>
<dbReference type="InterPro" id="IPR008983">
    <property type="entry name" value="Tumour_necrosis_fac-like_dom"/>
</dbReference>
<dbReference type="GO" id="GO:0005581">
    <property type="term" value="C:collagen trimer"/>
    <property type="evidence" value="ECO:0007669"/>
    <property type="project" value="UniProtKB-KW"/>
</dbReference>
<feature type="domain" description="C1q" evidence="8">
    <location>
        <begin position="425"/>
        <end position="556"/>
    </location>
</feature>
<dbReference type="Gene3D" id="2.60.120.40">
    <property type="match status" value="2"/>
</dbReference>
<feature type="transmembrane region" description="Helical" evidence="7">
    <location>
        <begin position="106"/>
        <end position="132"/>
    </location>
</feature>
<feature type="region of interest" description="Disordered" evidence="6">
    <location>
        <begin position="348"/>
        <end position="413"/>
    </location>
</feature>
<keyword evidence="5" id="KW-0176">Collagen</keyword>
<evidence type="ECO:0000256" key="1">
    <source>
        <dbReference type="ARBA" id="ARBA00004498"/>
    </source>
</evidence>
<feature type="domain" description="C1q" evidence="8">
    <location>
        <begin position="222"/>
        <end position="359"/>
    </location>
</feature>
<evidence type="ECO:0000256" key="4">
    <source>
        <dbReference type="ARBA" id="ARBA00022729"/>
    </source>
</evidence>
<keyword evidence="10" id="KW-1185">Reference proteome</keyword>
<evidence type="ECO:0000259" key="8">
    <source>
        <dbReference type="PROSITE" id="PS50871"/>
    </source>
</evidence>
<dbReference type="Pfam" id="PF00386">
    <property type="entry name" value="C1q"/>
    <property type="match status" value="2"/>
</dbReference>
<evidence type="ECO:0000256" key="6">
    <source>
        <dbReference type="SAM" id="MobiDB-lite"/>
    </source>
</evidence>
<dbReference type="SUPFAM" id="SSF49842">
    <property type="entry name" value="TNF-like"/>
    <property type="match status" value="2"/>
</dbReference>
<dbReference type="InterPro" id="IPR001073">
    <property type="entry name" value="C1q_dom"/>
</dbReference>
<keyword evidence="2" id="KW-0964">Secreted</keyword>
<evidence type="ECO:0000256" key="2">
    <source>
        <dbReference type="ARBA" id="ARBA00022525"/>
    </source>
</evidence>
<proteinExistence type="predicted"/>
<keyword evidence="3" id="KW-0272">Extracellular matrix</keyword>
<dbReference type="AlphaFoldDB" id="A0A9Q1I1H7"/>
<dbReference type="PROSITE" id="PS50871">
    <property type="entry name" value="C1Q"/>
    <property type="match status" value="2"/>
</dbReference>
<dbReference type="Pfam" id="PF15966">
    <property type="entry name" value="F-box_4"/>
    <property type="match status" value="1"/>
</dbReference>
<protein>
    <recommendedName>
        <fullName evidence="8">C1q domain-containing protein</fullName>
    </recommendedName>
</protein>
<accession>A0A9Q1I1H7</accession>
<dbReference type="InterPro" id="IPR050392">
    <property type="entry name" value="Collagen/C1q_domain"/>
</dbReference>
<evidence type="ECO:0000313" key="10">
    <source>
        <dbReference type="Proteomes" id="UP001152803"/>
    </source>
</evidence>
<reference evidence="9" key="1">
    <citation type="journal article" date="2023" name="Science">
        <title>Genome structures resolve the early diversification of teleost fishes.</title>
        <authorList>
            <person name="Parey E."/>
            <person name="Louis A."/>
            <person name="Montfort J."/>
            <person name="Bouchez O."/>
            <person name="Roques C."/>
            <person name="Iampietro C."/>
            <person name="Lluch J."/>
            <person name="Castinel A."/>
            <person name="Donnadieu C."/>
            <person name="Desvignes T."/>
            <person name="Floi Bucao C."/>
            <person name="Jouanno E."/>
            <person name="Wen M."/>
            <person name="Mejri S."/>
            <person name="Dirks R."/>
            <person name="Jansen H."/>
            <person name="Henkel C."/>
            <person name="Chen W.J."/>
            <person name="Zahm M."/>
            <person name="Cabau C."/>
            <person name="Klopp C."/>
            <person name="Thompson A.W."/>
            <person name="Robinson-Rechavi M."/>
            <person name="Braasch I."/>
            <person name="Lecointre G."/>
            <person name="Bobe J."/>
            <person name="Postlethwait J.H."/>
            <person name="Berthelot C."/>
            <person name="Roest Crollius H."/>
            <person name="Guiguen Y."/>
        </authorList>
    </citation>
    <scope>NUCLEOTIDE SEQUENCE</scope>
    <source>
        <strain evidence="9">Concon-B</strain>
    </source>
</reference>
<dbReference type="EMBL" id="JAFJMO010000005">
    <property type="protein sequence ID" value="KAJ8275886.1"/>
    <property type="molecule type" value="Genomic_DNA"/>
</dbReference>
<sequence>MKEEAWRTKPKNLEELWDACKVAFHAIPDDFINELYDSLANRMATVWQFSNLSSAVERWSFDNNIPSMAQHLMVCPFYQTEDKKQPAALENQKKVKEILINSRWNALVFIKMHCLAHMFMVLWLVVLLGLVFCQDTCRVQDGKPGQTGAPGRDGRFGQKGQKGEAAPWMGTDMKTGVKGSRGDRGFPGSMGPKGYRGENGQMGMPGIKGAPGPTGHSGGGLEGQQHSAFSVERTLKNKPNNGVPVTFNTVLADINSDFNIVTGYFTCKTAGVYYFVFHSMSIGNLCLALKSDVLGTESLGFCDFNKNGNTQVLSGGGVLKLSKGEKFDIVKNKSSPYLQSWNPGLPGIPGIPGIPGRDGWEGEKGEKGEPGLPFKSGQVAQKGQKGESGQPGPPGKIGRSGSRGAPGIPGAMGPMGDKGVVGVDKLELQSAFSVTRRTKAQPTAGSPIRFSNVITNLNKHYNVDTGKFVCHIPGTYYFVYHASSEANLCVSLVRDSEVLASFCDHLTTNGYQVSSGGLTVYLRKDQEIWLETNDYKGMIGVEGKQSVFSGFLLYPH</sequence>
<keyword evidence="4" id="KW-0732">Signal</keyword>
<evidence type="ECO:0000256" key="7">
    <source>
        <dbReference type="SAM" id="Phobius"/>
    </source>
</evidence>
<comment type="subcellular location">
    <subcellularLocation>
        <location evidence="1">Secreted</location>
        <location evidence="1">Extracellular space</location>
        <location evidence="1">Extracellular matrix</location>
    </subcellularLocation>
</comment>
<keyword evidence="7" id="KW-0472">Membrane</keyword>
<name>A0A9Q1I1H7_CONCO</name>
<dbReference type="InterPro" id="IPR001810">
    <property type="entry name" value="F-box_dom"/>
</dbReference>
<organism evidence="9 10">
    <name type="scientific">Conger conger</name>
    <name type="common">Conger eel</name>
    <name type="synonym">Muraena conger</name>
    <dbReference type="NCBI Taxonomy" id="82655"/>
    <lineage>
        <taxon>Eukaryota</taxon>
        <taxon>Metazoa</taxon>
        <taxon>Chordata</taxon>
        <taxon>Craniata</taxon>
        <taxon>Vertebrata</taxon>
        <taxon>Euteleostomi</taxon>
        <taxon>Actinopterygii</taxon>
        <taxon>Neopterygii</taxon>
        <taxon>Teleostei</taxon>
        <taxon>Anguilliformes</taxon>
        <taxon>Congridae</taxon>
        <taxon>Conger</taxon>
    </lineage>
</organism>
<keyword evidence="7" id="KW-0812">Transmembrane</keyword>
<feature type="compositionally biased region" description="Basic and acidic residues" evidence="6">
    <location>
        <begin position="358"/>
        <end position="369"/>
    </location>
</feature>